<dbReference type="Pfam" id="PF14009">
    <property type="entry name" value="PADRE"/>
    <property type="match status" value="1"/>
</dbReference>
<gene>
    <name evidence="1" type="ORF">POM88_013263</name>
</gene>
<dbReference type="PANTHER" id="PTHR33052">
    <property type="entry name" value="DUF4228 DOMAIN PROTEIN-RELATED"/>
    <property type="match status" value="1"/>
</dbReference>
<name>A0AAD8IY10_9APIA</name>
<proteinExistence type="predicted"/>
<dbReference type="EMBL" id="JAUIZM010000003">
    <property type="protein sequence ID" value="KAK1394207.1"/>
    <property type="molecule type" value="Genomic_DNA"/>
</dbReference>
<dbReference type="AlphaFoldDB" id="A0AAD8IY10"/>
<dbReference type="InterPro" id="IPR025322">
    <property type="entry name" value="PADRE_dom"/>
</dbReference>
<dbReference type="Proteomes" id="UP001237642">
    <property type="component" value="Unassembled WGS sequence"/>
</dbReference>
<reference evidence="1" key="2">
    <citation type="submission" date="2023-05" db="EMBL/GenBank/DDBJ databases">
        <authorList>
            <person name="Schelkunov M.I."/>
        </authorList>
    </citation>
    <scope>NUCLEOTIDE SEQUENCE</scope>
    <source>
        <strain evidence="1">Hsosn_3</strain>
        <tissue evidence="1">Leaf</tissue>
    </source>
</reference>
<protein>
    <submittedName>
        <fullName evidence="1">Uncharacterized protein</fullName>
    </submittedName>
</protein>
<keyword evidence="2" id="KW-1185">Reference proteome</keyword>
<comment type="caution">
    <text evidence="1">The sequence shown here is derived from an EMBL/GenBank/DDBJ whole genome shotgun (WGS) entry which is preliminary data.</text>
</comment>
<accession>A0AAD8IY10</accession>
<evidence type="ECO:0000313" key="2">
    <source>
        <dbReference type="Proteomes" id="UP001237642"/>
    </source>
</evidence>
<reference evidence="1" key="1">
    <citation type="submission" date="2023-02" db="EMBL/GenBank/DDBJ databases">
        <title>Genome of toxic invasive species Heracleum sosnowskyi carries increased number of genes despite the absence of recent whole-genome duplications.</title>
        <authorList>
            <person name="Schelkunov M."/>
            <person name="Shtratnikova V."/>
            <person name="Makarenko M."/>
            <person name="Klepikova A."/>
            <person name="Omelchenko D."/>
            <person name="Novikova G."/>
            <person name="Obukhova E."/>
            <person name="Bogdanov V."/>
            <person name="Penin A."/>
            <person name="Logacheva M."/>
        </authorList>
    </citation>
    <scope>NUCLEOTIDE SEQUENCE</scope>
    <source>
        <strain evidence="1">Hsosn_3</strain>
        <tissue evidence="1">Leaf</tissue>
    </source>
</reference>
<evidence type="ECO:0000313" key="1">
    <source>
        <dbReference type="EMBL" id="KAK1394207.1"/>
    </source>
</evidence>
<sequence>MGFSSWLYTNSTKQVLKIVHPGGHAELHDRPVLAAEIINRNPRCCVAQPNIFQQPWAIVSPETTLMPGQKFYVVPVSTIRRLQKLSLKYNTSQNQDANQNNQGFIANVEGDSFRTTCWQSKHSNSSNGVTSNDSYCACLRSGKKIKGNNEESSKERLASNLTYSEKGSNDISIRGPPKKLIALDNWHPGLESIGEEIASA</sequence>
<organism evidence="1 2">
    <name type="scientific">Heracleum sosnowskyi</name>
    <dbReference type="NCBI Taxonomy" id="360622"/>
    <lineage>
        <taxon>Eukaryota</taxon>
        <taxon>Viridiplantae</taxon>
        <taxon>Streptophyta</taxon>
        <taxon>Embryophyta</taxon>
        <taxon>Tracheophyta</taxon>
        <taxon>Spermatophyta</taxon>
        <taxon>Magnoliopsida</taxon>
        <taxon>eudicotyledons</taxon>
        <taxon>Gunneridae</taxon>
        <taxon>Pentapetalae</taxon>
        <taxon>asterids</taxon>
        <taxon>campanulids</taxon>
        <taxon>Apiales</taxon>
        <taxon>Apiaceae</taxon>
        <taxon>Apioideae</taxon>
        <taxon>apioid superclade</taxon>
        <taxon>Tordylieae</taxon>
        <taxon>Tordyliinae</taxon>
        <taxon>Heracleum</taxon>
    </lineage>
</organism>